<accession>A0A8S1VV41</accession>
<keyword evidence="3" id="KW-1185">Reference proteome</keyword>
<evidence type="ECO:0000256" key="1">
    <source>
        <dbReference type="SAM" id="MobiDB-lite"/>
    </source>
</evidence>
<proteinExistence type="predicted"/>
<dbReference type="OrthoDB" id="10481302at2759"/>
<gene>
    <name evidence="2" type="ORF">POCTA_138.1.T0750164</name>
</gene>
<organism evidence="2 3">
    <name type="scientific">Paramecium octaurelia</name>
    <dbReference type="NCBI Taxonomy" id="43137"/>
    <lineage>
        <taxon>Eukaryota</taxon>
        <taxon>Sar</taxon>
        <taxon>Alveolata</taxon>
        <taxon>Ciliophora</taxon>
        <taxon>Intramacronucleata</taxon>
        <taxon>Oligohymenophorea</taxon>
        <taxon>Peniculida</taxon>
        <taxon>Parameciidae</taxon>
        <taxon>Paramecium</taxon>
    </lineage>
</organism>
<sequence>MNTIEKENHVRSQGNKEFQKQMNLNFIYPKYKPLQQSSPIPQEIAKTKQSPLTSSVQAIPQLIPQSQKQQQSGIVKQQQSPIKQQLQAQQNQQQQQQQTQQQPQKRIRILEVKDMY</sequence>
<dbReference type="OMA" id="FQKQMNL"/>
<feature type="region of interest" description="Disordered" evidence="1">
    <location>
        <begin position="64"/>
        <end position="116"/>
    </location>
</feature>
<dbReference type="EMBL" id="CAJJDP010000074">
    <property type="protein sequence ID" value="CAD8180701.1"/>
    <property type="molecule type" value="Genomic_DNA"/>
</dbReference>
<feature type="compositionally biased region" description="Low complexity" evidence="1">
    <location>
        <begin position="64"/>
        <end position="104"/>
    </location>
</feature>
<evidence type="ECO:0000313" key="2">
    <source>
        <dbReference type="EMBL" id="CAD8180701.1"/>
    </source>
</evidence>
<comment type="caution">
    <text evidence="2">The sequence shown here is derived from an EMBL/GenBank/DDBJ whole genome shotgun (WGS) entry which is preliminary data.</text>
</comment>
<name>A0A8S1VV41_PAROT</name>
<protein>
    <submittedName>
        <fullName evidence="2">Uncharacterized protein</fullName>
    </submittedName>
</protein>
<dbReference type="AlphaFoldDB" id="A0A8S1VV41"/>
<evidence type="ECO:0000313" key="3">
    <source>
        <dbReference type="Proteomes" id="UP000683925"/>
    </source>
</evidence>
<reference evidence="2" key="1">
    <citation type="submission" date="2021-01" db="EMBL/GenBank/DDBJ databases">
        <authorList>
            <consortium name="Genoscope - CEA"/>
            <person name="William W."/>
        </authorList>
    </citation>
    <scope>NUCLEOTIDE SEQUENCE</scope>
</reference>
<dbReference type="Proteomes" id="UP000683925">
    <property type="component" value="Unassembled WGS sequence"/>
</dbReference>